<evidence type="ECO:0000313" key="2">
    <source>
        <dbReference type="EMBL" id="QBF45088.1"/>
    </source>
</evidence>
<keyword evidence="3" id="KW-1185">Reference proteome</keyword>
<feature type="transmembrane region" description="Helical" evidence="1">
    <location>
        <begin position="115"/>
        <end position="132"/>
    </location>
</feature>
<dbReference type="RefSeq" id="WP_130628333.1">
    <property type="nucleotide sequence ID" value="NZ_CP036164.1"/>
</dbReference>
<dbReference type="AlphaFoldDB" id="A0A4V0ZAN2"/>
<reference evidence="2 3" key="1">
    <citation type="submission" date="2019-02" db="EMBL/GenBank/DDBJ databases">
        <title>Genomic data mining of an Antarctic deep-sea actinobacterium, Janibacterlimosus P3-3-X1.</title>
        <authorList>
            <person name="Liao L."/>
            <person name="Chen B."/>
        </authorList>
    </citation>
    <scope>NUCLEOTIDE SEQUENCE [LARGE SCALE GENOMIC DNA]</scope>
    <source>
        <strain evidence="2 3">P3-3-X1</strain>
    </source>
</reference>
<feature type="transmembrane region" description="Helical" evidence="1">
    <location>
        <begin position="89"/>
        <end position="108"/>
    </location>
</feature>
<sequence length="168" mass="17972">MTATHFELPDLAQRVDLPPTLLTQWGGVALAFVPLPHAYLLTRDVPWLVAVTPRRRTTLHAIRIAMHLCLSALGMTTVLTILGPTVASGQLAALWLAYWGLTLVGLAARGRPGGVTPTVVAIFMSVPGLVPWDYNIAYNDTLSAPRTATGLMLMGIGLIAAVTRPRSL</sequence>
<dbReference type="Proteomes" id="UP000290408">
    <property type="component" value="Chromosome"/>
</dbReference>
<dbReference type="OrthoDB" id="9822055at2"/>
<evidence type="ECO:0000256" key="1">
    <source>
        <dbReference type="SAM" id="Phobius"/>
    </source>
</evidence>
<dbReference type="EMBL" id="CP036164">
    <property type="protein sequence ID" value="QBF45088.1"/>
    <property type="molecule type" value="Genomic_DNA"/>
</dbReference>
<dbReference type="KEGG" id="jli:EXU32_01680"/>
<accession>A0A4V0ZAN2</accession>
<gene>
    <name evidence="2" type="ORF">EXU32_01680</name>
</gene>
<keyword evidence="1" id="KW-1133">Transmembrane helix</keyword>
<protein>
    <submittedName>
        <fullName evidence="2">Uncharacterized protein</fullName>
    </submittedName>
</protein>
<evidence type="ECO:0000313" key="3">
    <source>
        <dbReference type="Proteomes" id="UP000290408"/>
    </source>
</evidence>
<keyword evidence="1" id="KW-0472">Membrane</keyword>
<feature type="transmembrane region" description="Helical" evidence="1">
    <location>
        <begin position="62"/>
        <end position="83"/>
    </location>
</feature>
<feature type="transmembrane region" description="Helical" evidence="1">
    <location>
        <begin position="22"/>
        <end position="41"/>
    </location>
</feature>
<name>A0A4V0ZAN2_9MICO</name>
<keyword evidence="1" id="KW-0812">Transmembrane</keyword>
<proteinExistence type="predicted"/>
<feature type="transmembrane region" description="Helical" evidence="1">
    <location>
        <begin position="144"/>
        <end position="163"/>
    </location>
</feature>
<organism evidence="2 3">
    <name type="scientific">Janibacter limosus</name>
    <dbReference type="NCBI Taxonomy" id="53458"/>
    <lineage>
        <taxon>Bacteria</taxon>
        <taxon>Bacillati</taxon>
        <taxon>Actinomycetota</taxon>
        <taxon>Actinomycetes</taxon>
        <taxon>Micrococcales</taxon>
        <taxon>Intrasporangiaceae</taxon>
        <taxon>Janibacter</taxon>
    </lineage>
</organism>